<sequence length="328" mass="38193">MTPYSYRYSYASQLTLMFNMAGLISRSIIGSDSFTQEQLQLWAVVIENRDRVLRTSPYQDEDPALQQHMLEVWTWNRFWPERPFPGQAPKKIELATRRSRDADLELKKDPATNLPTYTSSSPQYQYSPSSPHSVEPKIEAGNDQPVLPPSPPHHYPLTRTSSDESLRAECHAAILHHKGLDHIPYHGWDPETGLPRYSIICTASNGFFVFCGPRQEYYRVLKDHFFSTARIMYQRARTGLMIIWIEAPTYNHAIEFRINKEMWNEFKGCWAFLKCWADAAGEGRADIIADFLRGWRPDAAALQRLEMEFPPLEVFRQVHHGKDRDRRF</sequence>
<accession>A0A8H7T3J7</accession>
<evidence type="ECO:0000313" key="3">
    <source>
        <dbReference type="Proteomes" id="UP000664132"/>
    </source>
</evidence>
<protein>
    <submittedName>
        <fullName evidence="2">Uncharacterized protein</fullName>
    </submittedName>
</protein>
<dbReference type="OrthoDB" id="3496999at2759"/>
<proteinExistence type="predicted"/>
<name>A0A8H7T3J7_9HELO</name>
<dbReference type="AlphaFoldDB" id="A0A8H7T3J7"/>
<evidence type="ECO:0000256" key="1">
    <source>
        <dbReference type="SAM" id="MobiDB-lite"/>
    </source>
</evidence>
<feature type="compositionally biased region" description="Low complexity" evidence="1">
    <location>
        <begin position="115"/>
        <end position="131"/>
    </location>
</feature>
<reference evidence="2" key="1">
    <citation type="submission" date="2021-02" db="EMBL/GenBank/DDBJ databases">
        <title>Genome sequence Cadophora malorum strain M34.</title>
        <authorList>
            <person name="Stefanovic E."/>
            <person name="Vu D."/>
            <person name="Scully C."/>
            <person name="Dijksterhuis J."/>
            <person name="Roader J."/>
            <person name="Houbraken J."/>
        </authorList>
    </citation>
    <scope>NUCLEOTIDE SEQUENCE</scope>
    <source>
        <strain evidence="2">M34</strain>
    </source>
</reference>
<dbReference type="EMBL" id="JAFJYH010000351">
    <property type="protein sequence ID" value="KAG4412824.1"/>
    <property type="molecule type" value="Genomic_DNA"/>
</dbReference>
<gene>
    <name evidence="2" type="ORF">IFR04_014032</name>
</gene>
<evidence type="ECO:0000313" key="2">
    <source>
        <dbReference type="EMBL" id="KAG4412824.1"/>
    </source>
</evidence>
<dbReference type="Proteomes" id="UP000664132">
    <property type="component" value="Unassembled WGS sequence"/>
</dbReference>
<feature type="region of interest" description="Disordered" evidence="1">
    <location>
        <begin position="97"/>
        <end position="160"/>
    </location>
</feature>
<organism evidence="2 3">
    <name type="scientific">Cadophora malorum</name>
    <dbReference type="NCBI Taxonomy" id="108018"/>
    <lineage>
        <taxon>Eukaryota</taxon>
        <taxon>Fungi</taxon>
        <taxon>Dikarya</taxon>
        <taxon>Ascomycota</taxon>
        <taxon>Pezizomycotina</taxon>
        <taxon>Leotiomycetes</taxon>
        <taxon>Helotiales</taxon>
        <taxon>Ploettnerulaceae</taxon>
        <taxon>Cadophora</taxon>
    </lineage>
</organism>
<comment type="caution">
    <text evidence="2">The sequence shown here is derived from an EMBL/GenBank/DDBJ whole genome shotgun (WGS) entry which is preliminary data.</text>
</comment>
<keyword evidence="3" id="KW-1185">Reference proteome</keyword>
<feature type="compositionally biased region" description="Basic and acidic residues" evidence="1">
    <location>
        <begin position="97"/>
        <end position="110"/>
    </location>
</feature>